<name>A0A0U1KW68_9FIRM</name>
<keyword evidence="3 5" id="KW-0687">Ribonucleoprotein</keyword>
<dbReference type="InterPro" id="IPR003256">
    <property type="entry name" value="Ribosomal_uL24"/>
</dbReference>
<comment type="function">
    <text evidence="5">One of the proteins that surrounds the polypeptide exit tunnel on the outside of the subunit.</text>
</comment>
<evidence type="ECO:0000313" key="9">
    <source>
        <dbReference type="Proteomes" id="UP000049855"/>
    </source>
</evidence>
<proteinExistence type="inferred from homology"/>
<dbReference type="Pfam" id="PF17136">
    <property type="entry name" value="ribosomal_L24"/>
    <property type="match status" value="1"/>
</dbReference>
<gene>
    <name evidence="5" type="primary">rplX</name>
    <name evidence="8" type="ORF">SpAn4DRAFT_3487</name>
</gene>
<keyword evidence="5" id="KW-0699">rRNA-binding</keyword>
<dbReference type="Proteomes" id="UP000049855">
    <property type="component" value="Unassembled WGS sequence"/>
</dbReference>
<comment type="subunit">
    <text evidence="5">Part of the 50S ribosomal subunit.</text>
</comment>
<comment type="similarity">
    <text evidence="1 5 6">Belongs to the universal ribosomal protein uL24 family.</text>
</comment>
<dbReference type="PROSITE" id="PS01108">
    <property type="entry name" value="RIBOSOMAL_L24"/>
    <property type="match status" value="1"/>
</dbReference>
<evidence type="ECO:0000313" key="8">
    <source>
        <dbReference type="EMBL" id="CQR71621.1"/>
    </source>
</evidence>
<evidence type="ECO:0000256" key="4">
    <source>
        <dbReference type="ARBA" id="ARBA00035206"/>
    </source>
</evidence>
<keyword evidence="5" id="KW-0694">RNA-binding</keyword>
<evidence type="ECO:0000259" key="7">
    <source>
        <dbReference type="SMART" id="SM00739"/>
    </source>
</evidence>
<evidence type="ECO:0000256" key="2">
    <source>
        <dbReference type="ARBA" id="ARBA00022980"/>
    </source>
</evidence>
<dbReference type="EMBL" id="CTRP01000005">
    <property type="protein sequence ID" value="CQR71621.1"/>
    <property type="molecule type" value="Genomic_DNA"/>
</dbReference>
<organism evidence="8 9">
    <name type="scientific">Sporomusa ovata</name>
    <dbReference type="NCBI Taxonomy" id="2378"/>
    <lineage>
        <taxon>Bacteria</taxon>
        <taxon>Bacillati</taxon>
        <taxon>Bacillota</taxon>
        <taxon>Negativicutes</taxon>
        <taxon>Selenomonadales</taxon>
        <taxon>Sporomusaceae</taxon>
        <taxon>Sporomusa</taxon>
    </lineage>
</organism>
<comment type="function">
    <text evidence="5">One of two assembly initiator proteins, it binds directly to the 5'-end of the 23S rRNA, where it nucleates assembly of the 50S subunit.</text>
</comment>
<dbReference type="InterPro" id="IPR041988">
    <property type="entry name" value="Ribosomal_uL24_KOW"/>
</dbReference>
<dbReference type="GO" id="GO:0006412">
    <property type="term" value="P:translation"/>
    <property type="evidence" value="ECO:0007669"/>
    <property type="project" value="UniProtKB-UniRule"/>
</dbReference>
<dbReference type="InterPro" id="IPR014722">
    <property type="entry name" value="Rib_uL2_dom2"/>
</dbReference>
<feature type="domain" description="KOW" evidence="7">
    <location>
        <begin position="8"/>
        <end position="35"/>
    </location>
</feature>
<dbReference type="RefSeq" id="WP_021168704.1">
    <property type="nucleotide sequence ID" value="NZ_CTRP01000005.1"/>
</dbReference>
<dbReference type="GO" id="GO:0003735">
    <property type="term" value="F:structural constituent of ribosome"/>
    <property type="evidence" value="ECO:0007669"/>
    <property type="project" value="InterPro"/>
</dbReference>
<dbReference type="NCBIfam" id="TIGR01079">
    <property type="entry name" value="rplX_bact"/>
    <property type="match status" value="1"/>
</dbReference>
<dbReference type="CDD" id="cd06089">
    <property type="entry name" value="KOW_RPL26"/>
    <property type="match status" value="1"/>
</dbReference>
<dbReference type="InterPro" id="IPR005825">
    <property type="entry name" value="Ribosomal_uL24_CS"/>
</dbReference>
<accession>A0A0U1KW68</accession>
<dbReference type="Pfam" id="PF00467">
    <property type="entry name" value="KOW"/>
    <property type="match status" value="1"/>
</dbReference>
<dbReference type="AlphaFoldDB" id="A0A0U1KW68"/>
<dbReference type="GO" id="GO:0005840">
    <property type="term" value="C:ribosome"/>
    <property type="evidence" value="ECO:0007669"/>
    <property type="project" value="UniProtKB-KW"/>
</dbReference>
<dbReference type="Gene3D" id="2.30.30.30">
    <property type="match status" value="1"/>
</dbReference>
<dbReference type="InterPro" id="IPR057264">
    <property type="entry name" value="Ribosomal_uL24_C"/>
</dbReference>
<dbReference type="InterPro" id="IPR005824">
    <property type="entry name" value="KOW"/>
</dbReference>
<dbReference type="PANTHER" id="PTHR12903">
    <property type="entry name" value="MITOCHONDRIAL RIBOSOMAL PROTEIN L24"/>
    <property type="match status" value="1"/>
</dbReference>
<evidence type="ECO:0000256" key="1">
    <source>
        <dbReference type="ARBA" id="ARBA00010618"/>
    </source>
</evidence>
<keyword evidence="2 5" id="KW-0689">Ribosomal protein</keyword>
<dbReference type="GO" id="GO:1990904">
    <property type="term" value="C:ribonucleoprotein complex"/>
    <property type="evidence" value="ECO:0007669"/>
    <property type="project" value="UniProtKB-KW"/>
</dbReference>
<dbReference type="HAMAP" id="MF_01326_B">
    <property type="entry name" value="Ribosomal_uL24_B"/>
    <property type="match status" value="1"/>
</dbReference>
<keyword evidence="9" id="KW-1185">Reference proteome</keyword>
<sequence length="112" mass="12010">MSEAQKLHVKKGDKVVVLSGKDKGKQGKIVEAQPKKGKVVVEGVNKVKRHTKPSQKAPQGGIMVKEAALASSKVMLVCPACDKPTRIKKTQLSSGAFARTCKKCGEVIDKDK</sequence>
<reference evidence="9" key="1">
    <citation type="submission" date="2015-03" db="EMBL/GenBank/DDBJ databases">
        <authorList>
            <person name="Nijsse Bart"/>
        </authorList>
    </citation>
    <scope>NUCLEOTIDE SEQUENCE [LARGE SCALE GENOMIC DNA]</scope>
</reference>
<dbReference type="InterPro" id="IPR008991">
    <property type="entry name" value="Translation_prot_SH3-like_sf"/>
</dbReference>
<evidence type="ECO:0000256" key="5">
    <source>
        <dbReference type="HAMAP-Rule" id="MF_01326"/>
    </source>
</evidence>
<evidence type="ECO:0000256" key="6">
    <source>
        <dbReference type="RuleBase" id="RU003477"/>
    </source>
</evidence>
<protein>
    <recommendedName>
        <fullName evidence="4 5">Large ribosomal subunit protein uL24</fullName>
    </recommendedName>
</protein>
<dbReference type="SUPFAM" id="SSF50104">
    <property type="entry name" value="Translation proteins SH3-like domain"/>
    <property type="match status" value="1"/>
</dbReference>
<dbReference type="GO" id="GO:0019843">
    <property type="term" value="F:rRNA binding"/>
    <property type="evidence" value="ECO:0007669"/>
    <property type="project" value="UniProtKB-UniRule"/>
</dbReference>
<evidence type="ECO:0000256" key="3">
    <source>
        <dbReference type="ARBA" id="ARBA00023274"/>
    </source>
</evidence>
<dbReference type="SMART" id="SM00739">
    <property type="entry name" value="KOW"/>
    <property type="match status" value="1"/>
</dbReference>